<keyword evidence="2" id="KW-1185">Reference proteome</keyword>
<dbReference type="EMBL" id="SRYA01000003">
    <property type="protein sequence ID" value="TGY97926.1"/>
    <property type="molecule type" value="Genomic_DNA"/>
</dbReference>
<gene>
    <name evidence="1" type="ORF">E5329_02035</name>
</gene>
<proteinExistence type="predicted"/>
<accession>A0AC61S0A7</accession>
<name>A0AC61S0A7_9FIRM</name>
<evidence type="ECO:0000313" key="2">
    <source>
        <dbReference type="Proteomes" id="UP000304953"/>
    </source>
</evidence>
<sequence>MEERKNNEPAVEVNQTVRKYSEKPIRDAKANQTVLLLMSFMDIPLTLALLMQFTAKDVSYGKAAIVPIAITLLGTLVSWGIYVKDKSKEALRYVMLGSFLIGWGYMMLTEKSVLACTYIFPIMFALILYYDRKLEKRAFGGIMLFMVLRGVSLAVTGSLIGDDLTLVSVCTGIVVTLSYHITARAAKDFDHDTIWSIKDEQARQNMMMEDIIRISEAVTSEVGYTDSLVENLRNSSQVVHNSIQEISVSTQITAESVQEQTQMTSQIKDAIEETAENARIMVEAAEASARMAEESMDMMNQMRAGAETIGETNSHVAESMSQLQDKAKEVEQITEVIFEISSQTNLLALNASIESARAGEAGRGFAVVAEQIRELSEQTRKSTEQIAGIVKELNTNAQDAVDIVGVSIEASKKQNEMIENTAGGFMAIRDNVETLTQRIGDIDSKINHLVHSNDKIIESISQLSATSQQVSASASEAEERSQQNQMEAQEAKKLLNSVQEIVQGFAKYQN</sequence>
<comment type="caution">
    <text evidence="1">The sequence shown here is derived from an EMBL/GenBank/DDBJ whole genome shotgun (WGS) entry which is preliminary data.</text>
</comment>
<organism evidence="1 2">
    <name type="scientific">Petralouisia muris</name>
    <dbReference type="NCBI Taxonomy" id="3032872"/>
    <lineage>
        <taxon>Bacteria</taxon>
        <taxon>Bacillati</taxon>
        <taxon>Bacillota</taxon>
        <taxon>Clostridia</taxon>
        <taxon>Lachnospirales</taxon>
        <taxon>Lachnospiraceae</taxon>
        <taxon>Petralouisia</taxon>
    </lineage>
</organism>
<dbReference type="Proteomes" id="UP000304953">
    <property type="component" value="Unassembled WGS sequence"/>
</dbReference>
<reference evidence="1" key="1">
    <citation type="submission" date="2019-04" db="EMBL/GenBank/DDBJ databases">
        <title>Microbes associate with the intestines of laboratory mice.</title>
        <authorList>
            <person name="Navarre W."/>
            <person name="Wong E."/>
            <person name="Huang K."/>
            <person name="Tropini C."/>
            <person name="Ng K."/>
            <person name="Yu B."/>
        </authorList>
    </citation>
    <scope>NUCLEOTIDE SEQUENCE</scope>
    <source>
        <strain evidence="1">NM01_1-7b</strain>
    </source>
</reference>
<evidence type="ECO:0000313" key="1">
    <source>
        <dbReference type="EMBL" id="TGY97926.1"/>
    </source>
</evidence>
<protein>
    <submittedName>
        <fullName evidence="1">Uncharacterized protein</fullName>
    </submittedName>
</protein>